<comment type="caution">
    <text evidence="1">The sequence shown here is derived from an EMBL/GenBank/DDBJ whole genome shotgun (WGS) entry which is preliminary data.</text>
</comment>
<evidence type="ECO:0000313" key="1">
    <source>
        <dbReference type="EMBL" id="OHA68390.1"/>
    </source>
</evidence>
<protein>
    <submittedName>
        <fullName evidence="1">Superoxide dismutase, Ni</fullName>
    </submittedName>
</protein>
<dbReference type="SUPFAM" id="SSF109770">
    <property type="entry name" value="Nickel-containing superoxide dismutase, NiSOD"/>
    <property type="match status" value="1"/>
</dbReference>
<proteinExistence type="predicted"/>
<dbReference type="GO" id="GO:0004784">
    <property type="term" value="F:superoxide dismutase activity"/>
    <property type="evidence" value="ECO:0007669"/>
    <property type="project" value="InterPro"/>
</dbReference>
<dbReference type="Proteomes" id="UP000179258">
    <property type="component" value="Unassembled WGS sequence"/>
</dbReference>
<dbReference type="AlphaFoldDB" id="A0A1G2R6A3"/>
<dbReference type="InterPro" id="IPR036502">
    <property type="entry name" value="NiSOD_sf"/>
</dbReference>
<name>A0A1G2R6A3_9BACT</name>
<dbReference type="Gene3D" id="1.20.120.400">
    <property type="entry name" value="Nickel-containing superoxide dismutase"/>
    <property type="match status" value="1"/>
</dbReference>
<dbReference type="NCBIfam" id="TIGR02753">
    <property type="entry name" value="sodN"/>
    <property type="match status" value="1"/>
</dbReference>
<dbReference type="Pfam" id="PF09055">
    <property type="entry name" value="Sod_Ni"/>
    <property type="match status" value="1"/>
</dbReference>
<gene>
    <name evidence="1" type="ORF">A3D59_04460</name>
</gene>
<reference evidence="1 2" key="1">
    <citation type="journal article" date="2016" name="Nat. Commun.">
        <title>Thousands of microbial genomes shed light on interconnected biogeochemical processes in an aquifer system.</title>
        <authorList>
            <person name="Anantharaman K."/>
            <person name="Brown C.T."/>
            <person name="Hug L.A."/>
            <person name="Sharon I."/>
            <person name="Castelle C.J."/>
            <person name="Probst A.J."/>
            <person name="Thomas B.C."/>
            <person name="Singh A."/>
            <person name="Wilkins M.J."/>
            <person name="Karaoz U."/>
            <person name="Brodie E.L."/>
            <person name="Williams K.H."/>
            <person name="Hubbard S.S."/>
            <person name="Banfield J.F."/>
        </authorList>
    </citation>
    <scope>NUCLEOTIDE SEQUENCE [LARGE SCALE GENOMIC DNA]</scope>
</reference>
<dbReference type="InterPro" id="IPR014123">
    <property type="entry name" value="Superoxide_dismutase_Ni-type"/>
</dbReference>
<dbReference type="GO" id="GO:0016151">
    <property type="term" value="F:nickel cation binding"/>
    <property type="evidence" value="ECO:0007669"/>
    <property type="project" value="InterPro"/>
</dbReference>
<sequence length="152" mass="17658">MINFLKIIYSFFLPQSVHAHCDIPCGIYTTRQASVAAETAAKMVQKIQELRKTDKTEIDKNHELARLVAVKEEWAEICKRELFILWADYFKPEHLSKYPDLHDIFWIAVKLCSQNKREVNPAAAQQLRDLVDGKITQIFKEAEETKGEKPRV</sequence>
<evidence type="ECO:0000313" key="2">
    <source>
        <dbReference type="Proteomes" id="UP000179258"/>
    </source>
</evidence>
<organism evidence="1 2">
    <name type="scientific">Candidatus Wildermuthbacteria bacterium RIFCSPHIGHO2_02_FULL_47_17</name>
    <dbReference type="NCBI Taxonomy" id="1802452"/>
    <lineage>
        <taxon>Bacteria</taxon>
        <taxon>Candidatus Wildermuthiibacteriota</taxon>
    </lineage>
</organism>
<accession>A0A1G2R6A3</accession>
<dbReference type="EMBL" id="MHTX01000017">
    <property type="protein sequence ID" value="OHA68390.1"/>
    <property type="molecule type" value="Genomic_DNA"/>
</dbReference>